<dbReference type="EMBL" id="KQ235146">
    <property type="protein sequence ID" value="KMZ89688.1"/>
    <property type="molecule type" value="Genomic_DNA"/>
</dbReference>
<gene>
    <name evidence="1" type="ORF">PVMG_04518</name>
</gene>
<proteinExistence type="predicted"/>
<evidence type="ECO:0000313" key="2">
    <source>
        <dbReference type="Proteomes" id="UP000053776"/>
    </source>
</evidence>
<reference evidence="1 2" key="1">
    <citation type="submission" date="2011-08" db="EMBL/GenBank/DDBJ databases">
        <title>The Genome Sequence of Plasmodium vivax Mauritania I.</title>
        <authorList>
            <consortium name="The Broad Institute Genome Sequencing Platform"/>
            <consortium name="The Broad Institute Genome Sequencing Center for Infectious Disease"/>
            <person name="Neafsey D."/>
            <person name="Carlton J."/>
            <person name="Barnwell J."/>
            <person name="Collins W."/>
            <person name="Escalante A."/>
            <person name="Mullikin J."/>
            <person name="Saul A."/>
            <person name="Guigo R."/>
            <person name="Camara F."/>
            <person name="Young S.K."/>
            <person name="Zeng Q."/>
            <person name="Gargeya S."/>
            <person name="Fitzgerald M."/>
            <person name="Haas B."/>
            <person name="Abouelleil A."/>
            <person name="Alvarado L."/>
            <person name="Arachchi H.M."/>
            <person name="Berlin A."/>
            <person name="Brown A."/>
            <person name="Chapman S.B."/>
            <person name="Chen Z."/>
            <person name="Dunbar C."/>
            <person name="Freedman E."/>
            <person name="Gearin G."/>
            <person name="Gellesch M."/>
            <person name="Goldberg J."/>
            <person name="Griggs A."/>
            <person name="Gujja S."/>
            <person name="Heiman D."/>
            <person name="Howarth C."/>
            <person name="Larson L."/>
            <person name="Lui A."/>
            <person name="MacDonald P.J.P."/>
            <person name="Montmayeur A."/>
            <person name="Murphy C."/>
            <person name="Neiman D."/>
            <person name="Pearson M."/>
            <person name="Priest M."/>
            <person name="Roberts A."/>
            <person name="Saif S."/>
            <person name="Shea T."/>
            <person name="Shenoy N."/>
            <person name="Sisk P."/>
            <person name="Stolte C."/>
            <person name="Sykes S."/>
            <person name="Wortman J."/>
            <person name="Nusbaum C."/>
            <person name="Birren B."/>
        </authorList>
    </citation>
    <scope>NUCLEOTIDE SEQUENCE [LARGE SCALE GENOMIC DNA]</scope>
    <source>
        <strain evidence="1 2">Mauritania I</strain>
    </source>
</reference>
<protein>
    <submittedName>
        <fullName evidence="1">Uncharacterized protein</fullName>
    </submittedName>
</protein>
<dbReference type="OrthoDB" id="384458at2759"/>
<dbReference type="Proteomes" id="UP000053776">
    <property type="component" value="Unassembled WGS sequence"/>
</dbReference>
<sequence length="211" mass="25206">MDFSQLKQKVYLHFIFKIIIYIELFEKSELFLYYQFLGEILNLYDKLDQPVVENDQYQDVLILCDKASSLPSDPRGVYKNFCKKLSRNLLLLNYGGYGGGDYFKYCDILYMWMYFEIKKNSISNEITQNFFNESSEIIKPKLIKSSCSYFNFNEKNQEPTKLMKLRIFEYNISIFKNTLNDINALNNCSCLKYIYECINIYKGMHRNYCFG</sequence>
<accession>A0A0J9VQP7</accession>
<dbReference type="AlphaFoldDB" id="A0A0J9VQP7"/>
<organism evidence="1 2">
    <name type="scientific">Plasmodium vivax Mauritania I</name>
    <dbReference type="NCBI Taxonomy" id="1035515"/>
    <lineage>
        <taxon>Eukaryota</taxon>
        <taxon>Sar</taxon>
        <taxon>Alveolata</taxon>
        <taxon>Apicomplexa</taxon>
        <taxon>Aconoidasida</taxon>
        <taxon>Haemosporida</taxon>
        <taxon>Plasmodiidae</taxon>
        <taxon>Plasmodium</taxon>
        <taxon>Plasmodium (Plasmodium)</taxon>
    </lineage>
</organism>
<name>A0A0J9VQP7_PLAVI</name>
<evidence type="ECO:0000313" key="1">
    <source>
        <dbReference type="EMBL" id="KMZ89688.1"/>
    </source>
</evidence>